<organism evidence="4 5">
    <name type="scientific">Pseudokineococcus lusitanus</name>
    <dbReference type="NCBI Taxonomy" id="763993"/>
    <lineage>
        <taxon>Bacteria</taxon>
        <taxon>Bacillati</taxon>
        <taxon>Actinomycetota</taxon>
        <taxon>Actinomycetes</taxon>
        <taxon>Kineosporiales</taxon>
        <taxon>Kineosporiaceae</taxon>
        <taxon>Pseudokineococcus</taxon>
    </lineage>
</organism>
<evidence type="ECO:0000256" key="1">
    <source>
        <dbReference type="ARBA" id="ARBA00006484"/>
    </source>
</evidence>
<dbReference type="PRINTS" id="PR00081">
    <property type="entry name" value="GDHRDH"/>
</dbReference>
<dbReference type="InterPro" id="IPR036291">
    <property type="entry name" value="NAD(P)-bd_dom_sf"/>
</dbReference>
<dbReference type="Gene3D" id="3.40.50.720">
    <property type="entry name" value="NAD(P)-binding Rossmann-like Domain"/>
    <property type="match status" value="1"/>
</dbReference>
<dbReference type="InterPro" id="IPR020904">
    <property type="entry name" value="Sc_DH/Rdtase_CS"/>
</dbReference>
<dbReference type="InParanoid" id="A0A3N1HKY6"/>
<dbReference type="EMBL" id="RJKN01000004">
    <property type="protein sequence ID" value="ROP43126.1"/>
    <property type="molecule type" value="Genomic_DNA"/>
</dbReference>
<dbReference type="PROSITE" id="PS00061">
    <property type="entry name" value="ADH_SHORT"/>
    <property type="match status" value="1"/>
</dbReference>
<dbReference type="RefSeq" id="WP_123379833.1">
    <property type="nucleotide sequence ID" value="NZ_RJKN01000004.1"/>
</dbReference>
<keyword evidence="2" id="KW-0560">Oxidoreductase</keyword>
<dbReference type="AlphaFoldDB" id="A0A3N1HKY6"/>
<dbReference type="SMART" id="SM00822">
    <property type="entry name" value="PKS_KR"/>
    <property type="match status" value="1"/>
</dbReference>
<reference evidence="4 5" key="1">
    <citation type="journal article" date="2015" name="Stand. Genomic Sci.">
        <title>Genomic Encyclopedia of Bacterial and Archaeal Type Strains, Phase III: the genomes of soil and plant-associated and newly described type strains.</title>
        <authorList>
            <person name="Whitman W.B."/>
            <person name="Woyke T."/>
            <person name="Klenk H.P."/>
            <person name="Zhou Y."/>
            <person name="Lilburn T.G."/>
            <person name="Beck B.J."/>
            <person name="De Vos P."/>
            <person name="Vandamme P."/>
            <person name="Eisen J.A."/>
            <person name="Garrity G."/>
            <person name="Hugenholtz P."/>
            <person name="Kyrpides N.C."/>
        </authorList>
    </citation>
    <scope>NUCLEOTIDE SEQUENCE [LARGE SCALE GENOMIC DNA]</scope>
    <source>
        <strain evidence="4 5">CECT 7306</strain>
    </source>
</reference>
<dbReference type="InterPro" id="IPR057326">
    <property type="entry name" value="KR_dom"/>
</dbReference>
<dbReference type="PANTHER" id="PTHR42901">
    <property type="entry name" value="ALCOHOL DEHYDROGENASE"/>
    <property type="match status" value="1"/>
</dbReference>
<dbReference type="Proteomes" id="UP000276232">
    <property type="component" value="Unassembled WGS sequence"/>
</dbReference>
<accession>A0A3N1HKY6</accession>
<dbReference type="SUPFAM" id="SSF51735">
    <property type="entry name" value="NAD(P)-binding Rossmann-fold domains"/>
    <property type="match status" value="1"/>
</dbReference>
<evidence type="ECO:0000259" key="3">
    <source>
        <dbReference type="SMART" id="SM00822"/>
    </source>
</evidence>
<sequence>MTSPAPSPARSRGTAVVTGASSGIGAATARRLAAEGYDVVLAARREDRLRALADEVGGRAVVCDVTDAASVAALAEAVGGECAVLVANAGGALGTDSVVDGDVEEWRWMYEVNVLGTLRVVQALAPALEASGAGHVVVMTSTAAHVVYEGGGGYAAAKHAAGALVRTLRLELLGRPVRVSEISPGMVATEEFSTNRYRGDAEAAAAVYEGVAEPLVADDVADCVAWVVTRPPHVDVDLLVVRPLAQAAQHRVHRER</sequence>
<keyword evidence="5" id="KW-1185">Reference proteome</keyword>
<dbReference type="OrthoDB" id="9775296at2"/>
<gene>
    <name evidence="4" type="ORF">EDC03_1721</name>
</gene>
<comment type="caution">
    <text evidence="4">The sequence shown here is derived from an EMBL/GenBank/DDBJ whole genome shotgun (WGS) entry which is preliminary data.</text>
</comment>
<evidence type="ECO:0000256" key="2">
    <source>
        <dbReference type="ARBA" id="ARBA00023002"/>
    </source>
</evidence>
<dbReference type="PANTHER" id="PTHR42901:SF1">
    <property type="entry name" value="ALCOHOL DEHYDROGENASE"/>
    <property type="match status" value="1"/>
</dbReference>
<dbReference type="Pfam" id="PF00106">
    <property type="entry name" value="adh_short"/>
    <property type="match status" value="1"/>
</dbReference>
<protein>
    <submittedName>
        <fullName evidence="4">NADP-dependent 3-hydroxy acid dehydrogenase YdfG</fullName>
    </submittedName>
</protein>
<dbReference type="FunCoup" id="A0A3N1HKY6">
    <property type="interactions" value="28"/>
</dbReference>
<proteinExistence type="inferred from homology"/>
<comment type="similarity">
    <text evidence="1">Belongs to the short-chain dehydrogenases/reductases (SDR) family.</text>
</comment>
<dbReference type="InterPro" id="IPR002347">
    <property type="entry name" value="SDR_fam"/>
</dbReference>
<evidence type="ECO:0000313" key="5">
    <source>
        <dbReference type="Proteomes" id="UP000276232"/>
    </source>
</evidence>
<dbReference type="GO" id="GO:0016616">
    <property type="term" value="F:oxidoreductase activity, acting on the CH-OH group of donors, NAD or NADP as acceptor"/>
    <property type="evidence" value="ECO:0007669"/>
    <property type="project" value="UniProtKB-ARBA"/>
</dbReference>
<feature type="domain" description="Ketoreductase" evidence="3">
    <location>
        <begin position="13"/>
        <end position="176"/>
    </location>
</feature>
<name>A0A3N1HKY6_9ACTN</name>
<evidence type="ECO:0000313" key="4">
    <source>
        <dbReference type="EMBL" id="ROP43126.1"/>
    </source>
</evidence>
<dbReference type="FunFam" id="3.40.50.720:FF:000047">
    <property type="entry name" value="NADP-dependent L-serine/L-allo-threonine dehydrogenase"/>
    <property type="match status" value="1"/>
</dbReference>